<dbReference type="EMBL" id="CP036547">
    <property type="protein sequence ID" value="QCQ47721.1"/>
    <property type="molecule type" value="Genomic_DNA"/>
</dbReference>
<dbReference type="AlphaFoldDB" id="A0AAE6EX23"/>
<feature type="transmembrane region" description="Helical" evidence="1">
    <location>
        <begin position="156"/>
        <end position="175"/>
    </location>
</feature>
<proteinExistence type="predicted"/>
<keyword evidence="1" id="KW-0472">Membrane</keyword>
<protein>
    <recommendedName>
        <fullName evidence="4">Transmembrane protein</fullName>
    </recommendedName>
</protein>
<feature type="transmembrane region" description="Helical" evidence="1">
    <location>
        <begin position="128"/>
        <end position="150"/>
    </location>
</feature>
<sequence length="195" mass="23112">MELHVEAFWSVDGNGYRKYPKVGESVWEFFKVTEDCQCFMKEAVMEVTKQLCITGQTIRYVNLTVWIVGNVIEEIFVDFYTNEGASRRFEYKDAISLVDFEFSAKKASIGNEILRLVRKGQNRWSFELKFNMLAIIFLYIGLMAINYWIFKDFVKSSFFAMMGLMSYCWFIDPIVSNHRYKRKDERNTYIVTLDV</sequence>
<keyword evidence="1" id="KW-1133">Transmembrane helix</keyword>
<accession>A0AAE6EX23</accession>
<evidence type="ECO:0000313" key="3">
    <source>
        <dbReference type="Proteomes" id="UP000036847"/>
    </source>
</evidence>
<dbReference type="Proteomes" id="UP000036847">
    <property type="component" value="Plasmid pBFS01_1"/>
</dbReference>
<organism evidence="2 3">
    <name type="scientific">Bacteroides fragilis</name>
    <dbReference type="NCBI Taxonomy" id="817"/>
    <lineage>
        <taxon>Bacteria</taxon>
        <taxon>Pseudomonadati</taxon>
        <taxon>Bacteroidota</taxon>
        <taxon>Bacteroidia</taxon>
        <taxon>Bacteroidales</taxon>
        <taxon>Bacteroidaceae</taxon>
        <taxon>Bacteroides</taxon>
    </lineage>
</organism>
<dbReference type="RefSeq" id="WP_005812590.1">
    <property type="nucleotide sequence ID" value="NZ_CP036547.1"/>
</dbReference>
<evidence type="ECO:0008006" key="4">
    <source>
        <dbReference type="Google" id="ProtNLM"/>
    </source>
</evidence>
<keyword evidence="1" id="KW-0812">Transmembrane</keyword>
<evidence type="ECO:0000256" key="1">
    <source>
        <dbReference type="SAM" id="Phobius"/>
    </source>
</evidence>
<gene>
    <name evidence="2" type="ORF">EC80_023285</name>
</gene>
<name>A0AAE6EX23_BACFG</name>
<geneLocation type="plasmid" evidence="2 3">
    <name>pBFS01_1</name>
</geneLocation>
<keyword evidence="2" id="KW-0614">Plasmid</keyword>
<reference evidence="2 3" key="1">
    <citation type="submission" date="2019-03" db="EMBL/GenBank/DDBJ databases">
        <title>Complete genome assembly of MDR B. fragilis.</title>
        <authorList>
            <person name="Sydenham T.V."/>
            <person name="Hasman H."/>
            <person name="Justesen U.S."/>
        </authorList>
    </citation>
    <scope>NUCLEOTIDE SEQUENCE [LARGE SCALE GENOMIC DNA]</scope>
    <source>
        <strain evidence="2 3">DCMSKEJBY0001B</strain>
        <plasmid evidence="2 3">pBFS01_1</plasmid>
    </source>
</reference>
<evidence type="ECO:0000313" key="2">
    <source>
        <dbReference type="EMBL" id="QCQ47721.1"/>
    </source>
</evidence>